<dbReference type="EC" id="3.-.-.-" evidence="5"/>
<proteinExistence type="predicted"/>
<dbReference type="AlphaFoldDB" id="A0A645BBV4"/>
<dbReference type="GO" id="GO:0016787">
    <property type="term" value="F:hydrolase activity"/>
    <property type="evidence" value="ECO:0007669"/>
    <property type="project" value="UniProtKB-KW"/>
</dbReference>
<dbReference type="EMBL" id="VSSQ01019051">
    <property type="protein sequence ID" value="MPM62797.1"/>
    <property type="molecule type" value="Genomic_DNA"/>
</dbReference>
<keyword evidence="2 5" id="KW-0378">Hydrolase</keyword>
<dbReference type="Gene3D" id="3.40.1550.10">
    <property type="entry name" value="CheC-like"/>
    <property type="match status" value="1"/>
</dbReference>
<evidence type="ECO:0000259" key="3">
    <source>
        <dbReference type="Pfam" id="PF04509"/>
    </source>
</evidence>
<dbReference type="InterPro" id="IPR007597">
    <property type="entry name" value="CheC"/>
</dbReference>
<dbReference type="GO" id="GO:0006935">
    <property type="term" value="P:chemotaxis"/>
    <property type="evidence" value="ECO:0007669"/>
    <property type="project" value="UniProtKB-KW"/>
</dbReference>
<dbReference type="CDD" id="cd17909">
    <property type="entry name" value="CheC_ClassI"/>
    <property type="match status" value="1"/>
</dbReference>
<dbReference type="Pfam" id="PF04509">
    <property type="entry name" value="CheC"/>
    <property type="match status" value="1"/>
</dbReference>
<gene>
    <name evidence="5" type="primary">cheC_13</name>
    <name evidence="5" type="ORF">SDC9_109675</name>
</gene>
<evidence type="ECO:0000259" key="4">
    <source>
        <dbReference type="Pfam" id="PF13690"/>
    </source>
</evidence>
<feature type="domain" description="Chemotaxis phosphatase CheX-like" evidence="4">
    <location>
        <begin position="64"/>
        <end position="142"/>
    </location>
</feature>
<dbReference type="PANTHER" id="PTHR43693">
    <property type="entry name" value="PROTEIN PHOSPHATASE CHEZ"/>
    <property type="match status" value="1"/>
</dbReference>
<dbReference type="InterPro" id="IPR028051">
    <property type="entry name" value="CheX-like_dom"/>
</dbReference>
<dbReference type="PANTHER" id="PTHR43693:SF1">
    <property type="entry name" value="PROTEIN PHOSPHATASE CHEZ"/>
    <property type="match status" value="1"/>
</dbReference>
<evidence type="ECO:0000313" key="5">
    <source>
        <dbReference type="EMBL" id="MPM62797.1"/>
    </source>
</evidence>
<evidence type="ECO:0000256" key="1">
    <source>
        <dbReference type="ARBA" id="ARBA00022500"/>
    </source>
</evidence>
<evidence type="ECO:0000256" key="2">
    <source>
        <dbReference type="ARBA" id="ARBA00022801"/>
    </source>
</evidence>
<dbReference type="InterPro" id="IPR050992">
    <property type="entry name" value="CheZ_family_phosphatases"/>
</dbReference>
<accession>A0A645BBV4</accession>
<protein>
    <submittedName>
        <fullName evidence="5">CheY-P phosphatase CheC</fullName>
        <ecNumber evidence="5">3.-.-.-</ecNumber>
    </submittedName>
</protein>
<comment type="caution">
    <text evidence="5">The sequence shown here is derived from an EMBL/GenBank/DDBJ whole genome shotgun (WGS) entry which is preliminary data.</text>
</comment>
<reference evidence="5" key="1">
    <citation type="submission" date="2019-08" db="EMBL/GenBank/DDBJ databases">
        <authorList>
            <person name="Kucharzyk K."/>
            <person name="Murdoch R.W."/>
            <person name="Higgins S."/>
            <person name="Loffler F."/>
        </authorList>
    </citation>
    <scope>NUCLEOTIDE SEQUENCE</scope>
</reference>
<dbReference type="Pfam" id="PF13690">
    <property type="entry name" value="CheX"/>
    <property type="match status" value="1"/>
</dbReference>
<organism evidence="5">
    <name type="scientific">bioreactor metagenome</name>
    <dbReference type="NCBI Taxonomy" id="1076179"/>
    <lineage>
        <taxon>unclassified sequences</taxon>
        <taxon>metagenomes</taxon>
        <taxon>ecological metagenomes</taxon>
    </lineage>
</organism>
<dbReference type="SUPFAM" id="SSF103039">
    <property type="entry name" value="CheC-like"/>
    <property type="match status" value="1"/>
</dbReference>
<keyword evidence="1" id="KW-0145">Chemotaxis</keyword>
<sequence length="199" mass="21978">MSYLDFNDIQIDALREVGNIGIGNAATAMSQLLGRSIQITVPKVNVIELEDIFSRIDGEEIVYAVIARVLGDAPGNMLFVFDKKTIFKIVESLVGEMGEELNEMGYSVLGEMGNIIFTTYMNAIGRLTNLCLFPSVPAVTKDMLCAILSTTFIEAGQFSDNVLDIETDFIQEKEELRGNFYFIPMPGSLEKILESLGLN</sequence>
<dbReference type="InterPro" id="IPR028976">
    <property type="entry name" value="CheC-like_sf"/>
</dbReference>
<name>A0A645BBV4_9ZZZZ</name>
<feature type="domain" description="CheC-like protein" evidence="3">
    <location>
        <begin position="10"/>
        <end position="45"/>
    </location>
</feature>